<dbReference type="GO" id="GO:0047470">
    <property type="term" value="F:(1,4)-alpha-D-glucan 1-alpha-D-glucosylmutase activity"/>
    <property type="evidence" value="ECO:0007669"/>
    <property type="project" value="UniProtKB-EC"/>
</dbReference>
<sequence length="758" mass="82479">MPLPVSTYRLQLRGPDSGFGFTFADAENLLDYLGPLGISHLYLSPILTAAHGSPHGYDVTDPTTVSAELGGIDGLRRLSDTARARGMGLIVDIVPNHAGVGIPEQNPWWWDVLRHGHASDFARFFDIDWELGAGKILLPVLDSEDDLGGLTIDGDRLRLGALAVPISPGTDPGSPNQPAEVYRRQHYRLVSWRSGQCGYRRFLAINSLAALRQEDEQVFAVTHREVARWFDEGLVDGLRVDHLDGLSDPAGYLRRLRDLIGPQAWIVVEKNLAVDEDLEPSLPVAGTTGYDVLRPIGGILIDPGGESVLTGLAGPAAVDAVPELRTKAATALDNDLQRLRRCITAATGSDSPRLAEALAALIGRVGVYRCDYPVTEPVLRTALAETATATPELAFELAMISAAVAGGGQVAVRLQQLCVAAVAGGVEGLLFHRDPRLVSLNEFGGDPHRFGCGAAEFHSGLAERARRWPRAMTTLSTHDTQRSEDVRARIGVLSQVPGLWADSVAGWESATPCPDRPTGLFLWQNIFGVWPTDGIVTESLRARLHAYARKAVREAARCSSWQRPDTTFEKALAEWLDAVLDGPVADEVTALVDRLRPHAESDALAQKLLALTVPGVPDVYQGTELFDDSLTDPDNRRPVDFAARRAELTALRHPKMRIVHAALRLRREHPETFPHGTYRPLSADGPAANHVVAFRRGDDVVVAVRRWTVRLGETGWGNTVITLAAGDWTDRLTGRRWAGRVRAAEMFGELPGVLLERA</sequence>
<evidence type="ECO:0000259" key="2">
    <source>
        <dbReference type="SMART" id="SM00642"/>
    </source>
</evidence>
<protein>
    <submittedName>
        <fullName evidence="3">Malto-oligosyltrehalose synthase</fullName>
        <ecNumber evidence="3">5.4.99.15</ecNumber>
    </submittedName>
</protein>
<dbReference type="SUPFAM" id="SSF51445">
    <property type="entry name" value="(Trans)glycosidases"/>
    <property type="match status" value="1"/>
</dbReference>
<dbReference type="NCBIfam" id="TIGR02401">
    <property type="entry name" value="trehalose_TreY"/>
    <property type="match status" value="1"/>
</dbReference>
<evidence type="ECO:0000313" key="3">
    <source>
        <dbReference type="EMBL" id="MEB3021872.1"/>
    </source>
</evidence>
<accession>A0ABU5XKK7</accession>
<evidence type="ECO:0000256" key="1">
    <source>
        <dbReference type="ARBA" id="ARBA00023235"/>
    </source>
</evidence>
<comment type="caution">
    <text evidence="3">The sequence shown here is derived from an EMBL/GenBank/DDBJ whole genome shotgun (WGS) entry which is preliminary data.</text>
</comment>
<dbReference type="RefSeq" id="WP_225403722.1">
    <property type="nucleotide sequence ID" value="NZ_JAYJJR010000007.1"/>
</dbReference>
<name>A0ABU5XKK7_9MYCO</name>
<organism evidence="3 4">
    <name type="scientific">[Mycobacterium] crassicus</name>
    <dbReference type="NCBI Taxonomy" id="2872309"/>
    <lineage>
        <taxon>Bacteria</taxon>
        <taxon>Bacillati</taxon>
        <taxon>Actinomycetota</taxon>
        <taxon>Actinomycetes</taxon>
        <taxon>Mycobacteriales</taxon>
        <taxon>Mycobacteriaceae</taxon>
        <taxon>Mycolicibacter</taxon>
    </lineage>
</organism>
<dbReference type="InterPro" id="IPR013797">
    <property type="entry name" value="Maltooligo_trehalose_synth_4"/>
</dbReference>
<evidence type="ECO:0000313" key="4">
    <source>
        <dbReference type="Proteomes" id="UP001299596"/>
    </source>
</evidence>
<dbReference type="Gene3D" id="3.20.20.80">
    <property type="entry name" value="Glycosidases"/>
    <property type="match status" value="1"/>
</dbReference>
<dbReference type="InterPro" id="IPR017853">
    <property type="entry name" value="GH"/>
</dbReference>
<dbReference type="CDD" id="cd11336">
    <property type="entry name" value="AmyAc_MTSase"/>
    <property type="match status" value="1"/>
</dbReference>
<dbReference type="Gene3D" id="1.10.10.470">
    <property type="entry name" value="Maltooligosyl trehalose synthase, domain 4"/>
    <property type="match status" value="1"/>
</dbReference>
<dbReference type="Proteomes" id="UP001299596">
    <property type="component" value="Unassembled WGS sequence"/>
</dbReference>
<gene>
    <name evidence="3" type="primary">treY</name>
    <name evidence="3" type="ORF">K6T79_12500</name>
</gene>
<dbReference type="PANTHER" id="PTHR10357">
    <property type="entry name" value="ALPHA-AMYLASE FAMILY MEMBER"/>
    <property type="match status" value="1"/>
</dbReference>
<dbReference type="InterPro" id="IPR006047">
    <property type="entry name" value="GH13_cat_dom"/>
</dbReference>
<dbReference type="EC" id="5.4.99.15" evidence="3"/>
<dbReference type="SMART" id="SM00642">
    <property type="entry name" value="Aamy"/>
    <property type="match status" value="1"/>
</dbReference>
<dbReference type="PANTHER" id="PTHR10357:SF216">
    <property type="entry name" value="MALTOOLIGOSYL TREHALOSE SYNTHASE-RELATED"/>
    <property type="match status" value="1"/>
</dbReference>
<dbReference type="EMBL" id="JAYJJR010000007">
    <property type="protein sequence ID" value="MEB3021872.1"/>
    <property type="molecule type" value="Genomic_DNA"/>
</dbReference>
<keyword evidence="1 3" id="KW-0413">Isomerase</keyword>
<dbReference type="Gene3D" id="1.10.150.200">
    <property type="entry name" value="Maltooligosyl trehalose synthase, domain 3"/>
    <property type="match status" value="1"/>
</dbReference>
<feature type="domain" description="Glycosyl hydrolase family 13 catalytic" evidence="2">
    <location>
        <begin position="19"/>
        <end position="652"/>
    </location>
</feature>
<dbReference type="Gene3D" id="3.30.1590.10">
    <property type="entry name" value="Maltooligosyl trehalose synthase, domain 2"/>
    <property type="match status" value="1"/>
</dbReference>
<proteinExistence type="predicted"/>
<reference evidence="3 4" key="1">
    <citation type="submission" date="2023-12" db="EMBL/GenBank/DDBJ databases">
        <title>Description of new species of Mycobacterium terrae complex isolated from sewage at the Sao Paulo Zoological Park Foundation in Brazil.</title>
        <authorList>
            <person name="Romagnoli C.L."/>
            <person name="Conceicao E.C."/>
            <person name="Machado E."/>
            <person name="Barreto L.B.P.F."/>
            <person name="Sharma A."/>
            <person name="Silva N.M."/>
            <person name="Marques L.E."/>
            <person name="Juliana M.A."/>
            <person name="Lourenco M.C.S."/>
            <person name="Digiampietri L.A."/>
            <person name="Suffys P.N."/>
            <person name="Viana-Niero C."/>
        </authorList>
    </citation>
    <scope>NUCLEOTIDE SEQUENCE [LARGE SCALE GENOMIC DNA]</scope>
    <source>
        <strain evidence="3 4">MYC098</strain>
    </source>
</reference>
<keyword evidence="4" id="KW-1185">Reference proteome</keyword>
<dbReference type="Pfam" id="PF00128">
    <property type="entry name" value="Alpha-amylase"/>
    <property type="match status" value="1"/>
</dbReference>
<dbReference type="InterPro" id="IPR012767">
    <property type="entry name" value="Trehalose_TreY"/>
</dbReference>